<dbReference type="GO" id="GO:0050532">
    <property type="term" value="F:2-phosphosulfolactate phosphatase activity"/>
    <property type="evidence" value="ECO:0007669"/>
    <property type="project" value="UniProtKB-UniRule"/>
</dbReference>
<dbReference type="STRING" id="1121338.CLTEP_16690"/>
<dbReference type="GO" id="GO:0000287">
    <property type="term" value="F:magnesium ion binding"/>
    <property type="evidence" value="ECO:0007669"/>
    <property type="project" value="UniProtKB-UniRule"/>
</dbReference>
<comment type="caution">
    <text evidence="9">The sequence shown here is derived from an EMBL/GenBank/DDBJ whole genome shotgun (WGS) entry which is preliminary data.</text>
</comment>
<comment type="cofactor">
    <cofactor evidence="1 8">
        <name>Mg(2+)</name>
        <dbReference type="ChEBI" id="CHEBI:18420"/>
    </cofactor>
</comment>
<dbReference type="Gene3D" id="3.90.1560.10">
    <property type="entry name" value="ComB-like"/>
    <property type="match status" value="1"/>
</dbReference>
<organism evidence="9 10">
    <name type="scientific">Clostridium tepidiprofundi DSM 19306</name>
    <dbReference type="NCBI Taxonomy" id="1121338"/>
    <lineage>
        <taxon>Bacteria</taxon>
        <taxon>Bacillati</taxon>
        <taxon>Bacillota</taxon>
        <taxon>Clostridia</taxon>
        <taxon>Eubacteriales</taxon>
        <taxon>Clostridiaceae</taxon>
        <taxon>Clostridium</taxon>
    </lineage>
</organism>
<proteinExistence type="inferred from homology"/>
<evidence type="ECO:0000256" key="6">
    <source>
        <dbReference type="ARBA" id="ARBA00022842"/>
    </source>
</evidence>
<dbReference type="SUPFAM" id="SSF142823">
    <property type="entry name" value="ComB-like"/>
    <property type="match status" value="1"/>
</dbReference>
<dbReference type="EC" id="3.1.3.71" evidence="3 8"/>
<name>A0A151B371_9CLOT</name>
<dbReference type="RefSeq" id="WP_066825273.1">
    <property type="nucleotide sequence ID" value="NZ_LTBA01000018.1"/>
</dbReference>
<evidence type="ECO:0000313" key="10">
    <source>
        <dbReference type="Proteomes" id="UP000075531"/>
    </source>
</evidence>
<dbReference type="HAMAP" id="MF_00490">
    <property type="entry name" value="ComB"/>
    <property type="match status" value="1"/>
</dbReference>
<dbReference type="PANTHER" id="PTHR37311">
    <property type="entry name" value="2-PHOSPHOSULFOLACTATE PHOSPHATASE-RELATED"/>
    <property type="match status" value="1"/>
</dbReference>
<comment type="similarity">
    <text evidence="2 8">Belongs to the ComB family.</text>
</comment>
<dbReference type="GO" id="GO:0050545">
    <property type="term" value="F:sulfopyruvate decarboxylase activity"/>
    <property type="evidence" value="ECO:0007669"/>
    <property type="project" value="TreeGrafter"/>
</dbReference>
<evidence type="ECO:0000256" key="4">
    <source>
        <dbReference type="ARBA" id="ARBA00021948"/>
    </source>
</evidence>
<keyword evidence="6 8" id="KW-0460">Magnesium</keyword>
<evidence type="ECO:0000256" key="3">
    <source>
        <dbReference type="ARBA" id="ARBA00012953"/>
    </source>
</evidence>
<gene>
    <name evidence="8 9" type="primary">comB</name>
    <name evidence="9" type="ORF">CLTEP_16690</name>
</gene>
<comment type="catalytic activity">
    <reaction evidence="7 8">
        <text>(2R)-O-phospho-3-sulfolactate + H2O = (2R)-3-sulfolactate + phosphate</text>
        <dbReference type="Rhea" id="RHEA:23416"/>
        <dbReference type="ChEBI" id="CHEBI:15377"/>
        <dbReference type="ChEBI" id="CHEBI:15597"/>
        <dbReference type="ChEBI" id="CHEBI:43474"/>
        <dbReference type="ChEBI" id="CHEBI:58738"/>
        <dbReference type="EC" id="3.1.3.71"/>
    </reaction>
</comment>
<sequence>MNIDLIVSADVIDKKKIKGKSVVVIDMLRATSVIVTAIKNGCREVIPVLTIDEALSLAQKYKDIILGGERNAVKIKGFHCSNSPLEYKEDVVKGKRLVITTSNGTRAIRGASDGDNIFIGSMLNGKAVAHRLKEVGQDVVIINAGTNGEFSIDDFICSGYIISCLKECLEGNIELTDIASTAYHIYSSHTDIISFIKYAKHYKTITDLGLKEDLEYCCSKDVTDVVPEYIDGIIKADIIS</sequence>
<dbReference type="OrthoDB" id="4913at2"/>
<accession>A0A151B371</accession>
<evidence type="ECO:0000256" key="2">
    <source>
        <dbReference type="ARBA" id="ARBA00009997"/>
    </source>
</evidence>
<dbReference type="Proteomes" id="UP000075531">
    <property type="component" value="Unassembled WGS sequence"/>
</dbReference>
<keyword evidence="10" id="KW-1185">Reference proteome</keyword>
<dbReference type="FunFam" id="3.90.1560.10:FF:000001">
    <property type="entry name" value="Probable 2-phosphosulfolactate phosphatase"/>
    <property type="match status" value="1"/>
</dbReference>
<dbReference type="AlphaFoldDB" id="A0A151B371"/>
<evidence type="ECO:0000256" key="1">
    <source>
        <dbReference type="ARBA" id="ARBA00001946"/>
    </source>
</evidence>
<dbReference type="InterPro" id="IPR005238">
    <property type="entry name" value="ComB-like"/>
</dbReference>
<evidence type="ECO:0000313" key="9">
    <source>
        <dbReference type="EMBL" id="KYH34346.1"/>
    </source>
</evidence>
<dbReference type="PATRIC" id="fig|1121338.3.peg.1718"/>
<evidence type="ECO:0000256" key="8">
    <source>
        <dbReference type="HAMAP-Rule" id="MF_00490"/>
    </source>
</evidence>
<dbReference type="Pfam" id="PF04029">
    <property type="entry name" value="2-ph_phosp"/>
    <property type="match status" value="1"/>
</dbReference>
<reference evidence="9 10" key="1">
    <citation type="submission" date="2016-02" db="EMBL/GenBank/DDBJ databases">
        <title>Genome sequence of Clostridium tepidiprofundi DSM 19306.</title>
        <authorList>
            <person name="Poehlein A."/>
            <person name="Daniel R."/>
        </authorList>
    </citation>
    <scope>NUCLEOTIDE SEQUENCE [LARGE SCALE GENOMIC DNA]</scope>
    <source>
        <strain evidence="9 10">DSM 19306</strain>
    </source>
</reference>
<dbReference type="InterPro" id="IPR036702">
    <property type="entry name" value="ComB-like_sf"/>
</dbReference>
<keyword evidence="5 8" id="KW-0378">Hydrolase</keyword>
<evidence type="ECO:0000256" key="7">
    <source>
        <dbReference type="ARBA" id="ARBA00033711"/>
    </source>
</evidence>
<dbReference type="NCBIfam" id="NF002055">
    <property type="entry name" value="PRK00886.1-4"/>
    <property type="match status" value="1"/>
</dbReference>
<dbReference type="PANTHER" id="PTHR37311:SF1">
    <property type="entry name" value="2-PHOSPHOSULFOLACTATE PHOSPHATASE-RELATED"/>
    <property type="match status" value="1"/>
</dbReference>
<protein>
    <recommendedName>
        <fullName evidence="4 8">Probable 2-phosphosulfolactate phosphatase</fullName>
        <ecNumber evidence="3 8">3.1.3.71</ecNumber>
    </recommendedName>
</protein>
<evidence type="ECO:0000256" key="5">
    <source>
        <dbReference type="ARBA" id="ARBA00022801"/>
    </source>
</evidence>
<dbReference type="EMBL" id="LTBA01000018">
    <property type="protein sequence ID" value="KYH34346.1"/>
    <property type="molecule type" value="Genomic_DNA"/>
</dbReference>